<comment type="caution">
    <text evidence="2">The sequence shown here is derived from an EMBL/GenBank/DDBJ whole genome shotgun (WGS) entry which is preliminary data.</text>
</comment>
<feature type="transmembrane region" description="Helical" evidence="1">
    <location>
        <begin position="28"/>
        <end position="50"/>
    </location>
</feature>
<protein>
    <recommendedName>
        <fullName evidence="4">Apolipoprotein acyltransferase</fullName>
    </recommendedName>
</protein>
<reference evidence="2" key="2">
    <citation type="submission" date="2020-09" db="EMBL/GenBank/DDBJ databases">
        <authorList>
            <person name="Sun Q."/>
            <person name="Kim S."/>
        </authorList>
    </citation>
    <scope>NUCLEOTIDE SEQUENCE</scope>
    <source>
        <strain evidence="2">KCTC 23310</strain>
    </source>
</reference>
<keyword evidence="3" id="KW-1185">Reference proteome</keyword>
<evidence type="ECO:0000313" key="3">
    <source>
        <dbReference type="Proteomes" id="UP000638981"/>
    </source>
</evidence>
<sequence length="55" mass="5541">MIVIASLALGVVTGALLAKRGGGSTTDMAHYAAVYGIAFTLAGLFGTLFLGRVLL</sequence>
<proteinExistence type="predicted"/>
<dbReference type="RefSeq" id="WP_189409609.1">
    <property type="nucleotide sequence ID" value="NZ_BMYJ01000001.1"/>
</dbReference>
<evidence type="ECO:0000256" key="1">
    <source>
        <dbReference type="SAM" id="Phobius"/>
    </source>
</evidence>
<reference evidence="2" key="1">
    <citation type="journal article" date="2014" name="Int. J. Syst. Evol. Microbiol.">
        <title>Complete genome sequence of Corynebacterium casei LMG S-19264T (=DSM 44701T), isolated from a smear-ripened cheese.</title>
        <authorList>
            <consortium name="US DOE Joint Genome Institute (JGI-PGF)"/>
            <person name="Walter F."/>
            <person name="Albersmeier A."/>
            <person name="Kalinowski J."/>
            <person name="Ruckert C."/>
        </authorList>
    </citation>
    <scope>NUCLEOTIDE SEQUENCE</scope>
    <source>
        <strain evidence="2">KCTC 23310</strain>
    </source>
</reference>
<dbReference type="EMBL" id="BMYJ01000001">
    <property type="protein sequence ID" value="GHC44586.1"/>
    <property type="molecule type" value="Genomic_DNA"/>
</dbReference>
<dbReference type="Proteomes" id="UP000638981">
    <property type="component" value="Unassembled WGS sequence"/>
</dbReference>
<evidence type="ECO:0008006" key="4">
    <source>
        <dbReference type="Google" id="ProtNLM"/>
    </source>
</evidence>
<keyword evidence="1" id="KW-1133">Transmembrane helix</keyword>
<keyword evidence="1" id="KW-0812">Transmembrane</keyword>
<accession>A0A918TEH6</accession>
<dbReference type="AlphaFoldDB" id="A0A918TEH6"/>
<keyword evidence="1" id="KW-0472">Membrane</keyword>
<organism evidence="2 3">
    <name type="scientific">Neogemmobacter tilapiae</name>
    <dbReference type="NCBI Taxonomy" id="875041"/>
    <lineage>
        <taxon>Bacteria</taxon>
        <taxon>Pseudomonadati</taxon>
        <taxon>Pseudomonadota</taxon>
        <taxon>Alphaproteobacteria</taxon>
        <taxon>Rhodobacterales</taxon>
        <taxon>Paracoccaceae</taxon>
        <taxon>Neogemmobacter</taxon>
    </lineage>
</organism>
<gene>
    <name evidence="2" type="ORF">GCM10007315_02260</name>
</gene>
<name>A0A918TEH6_9RHOB</name>
<evidence type="ECO:0000313" key="2">
    <source>
        <dbReference type="EMBL" id="GHC44586.1"/>
    </source>
</evidence>